<evidence type="ECO:0000313" key="3">
    <source>
        <dbReference type="Proteomes" id="UP000198748"/>
    </source>
</evidence>
<accession>A0A1G7YF86</accession>
<gene>
    <name evidence="2" type="ORF">SAMN04487996_1266</name>
</gene>
<evidence type="ECO:0000256" key="1">
    <source>
        <dbReference type="SAM" id="SignalP"/>
    </source>
</evidence>
<evidence type="ECO:0000313" key="2">
    <source>
        <dbReference type="EMBL" id="SDG94987.1"/>
    </source>
</evidence>
<dbReference type="EMBL" id="FNAN01000026">
    <property type="protein sequence ID" value="SDG94987.1"/>
    <property type="molecule type" value="Genomic_DNA"/>
</dbReference>
<dbReference type="PROSITE" id="PS51257">
    <property type="entry name" value="PROKAR_LIPOPROTEIN"/>
    <property type="match status" value="1"/>
</dbReference>
<dbReference type="RefSeq" id="WP_143016983.1">
    <property type="nucleotide sequence ID" value="NZ_FNAN01000026.1"/>
</dbReference>
<dbReference type="Proteomes" id="UP000198748">
    <property type="component" value="Unassembled WGS sequence"/>
</dbReference>
<feature type="signal peptide" evidence="1">
    <location>
        <begin position="1"/>
        <end position="24"/>
    </location>
</feature>
<sequence>MKQHFSASRLLSATLLFVLTLAMSCTKDHVIPEPVSNCNRVNGQPRAFPCEFEIQKLDFMWGSSNVTAFETLTPTDSLFERKGAYYKWYKTGTENFTIVYKVRLTFKRIAEGPKGKDNRYYLYLLQGSSDYEESINYGFDINTDNMAVGQTRSQFFYIEFSLANWNPSPLWMNLFAIINRDTYEKLKVAPYNYTALRDRAESWIKFQATN</sequence>
<proteinExistence type="predicted"/>
<feature type="chain" id="PRO_5011609127" evidence="1">
    <location>
        <begin position="25"/>
        <end position="210"/>
    </location>
</feature>
<dbReference type="AlphaFoldDB" id="A0A1G7YF86"/>
<protein>
    <submittedName>
        <fullName evidence="2">Uncharacterized protein</fullName>
    </submittedName>
</protein>
<reference evidence="3" key="1">
    <citation type="submission" date="2016-10" db="EMBL/GenBank/DDBJ databases">
        <authorList>
            <person name="Varghese N."/>
            <person name="Submissions S."/>
        </authorList>
    </citation>
    <scope>NUCLEOTIDE SEQUENCE [LARGE SCALE GENOMIC DNA]</scope>
    <source>
        <strain evidence="3">DSM 25329</strain>
    </source>
</reference>
<keyword evidence="1" id="KW-0732">Signal</keyword>
<organism evidence="2 3">
    <name type="scientific">Dyadobacter soli</name>
    <dbReference type="NCBI Taxonomy" id="659014"/>
    <lineage>
        <taxon>Bacteria</taxon>
        <taxon>Pseudomonadati</taxon>
        <taxon>Bacteroidota</taxon>
        <taxon>Cytophagia</taxon>
        <taxon>Cytophagales</taxon>
        <taxon>Spirosomataceae</taxon>
        <taxon>Dyadobacter</taxon>
    </lineage>
</organism>
<name>A0A1G7YF86_9BACT</name>
<dbReference type="STRING" id="659014.SAMN04487996_1266"/>
<keyword evidence="3" id="KW-1185">Reference proteome</keyword>
<dbReference type="OrthoDB" id="950606at2"/>